<feature type="transmembrane region" description="Helical" evidence="1">
    <location>
        <begin position="22"/>
        <end position="42"/>
    </location>
</feature>
<evidence type="ECO:0000259" key="2">
    <source>
        <dbReference type="Pfam" id="PF09851"/>
    </source>
</evidence>
<dbReference type="Proteomes" id="UP000199474">
    <property type="component" value="Unassembled WGS sequence"/>
</dbReference>
<evidence type="ECO:0000313" key="4">
    <source>
        <dbReference type="Proteomes" id="UP000199474"/>
    </source>
</evidence>
<feature type="domain" description="SHOCT" evidence="2">
    <location>
        <begin position="53"/>
        <end position="77"/>
    </location>
</feature>
<keyword evidence="4" id="KW-1185">Reference proteome</keyword>
<gene>
    <name evidence="3" type="ORF">SAMN05216238_10954</name>
</gene>
<evidence type="ECO:0000313" key="3">
    <source>
        <dbReference type="EMBL" id="SFE16052.1"/>
    </source>
</evidence>
<organism evidence="3 4">
    <name type="scientific">Lentibacillus persicus</name>
    <dbReference type="NCBI Taxonomy" id="640948"/>
    <lineage>
        <taxon>Bacteria</taxon>
        <taxon>Bacillati</taxon>
        <taxon>Bacillota</taxon>
        <taxon>Bacilli</taxon>
        <taxon>Bacillales</taxon>
        <taxon>Bacillaceae</taxon>
        <taxon>Lentibacillus</taxon>
    </lineage>
</organism>
<reference evidence="4" key="1">
    <citation type="submission" date="2016-10" db="EMBL/GenBank/DDBJ databases">
        <authorList>
            <person name="Varghese N."/>
            <person name="Submissions S."/>
        </authorList>
    </citation>
    <scope>NUCLEOTIDE SEQUENCE [LARGE SCALE GENOMIC DNA]</scope>
    <source>
        <strain evidence="4">DSM 22530</strain>
    </source>
</reference>
<dbReference type="InterPro" id="IPR018649">
    <property type="entry name" value="SHOCT"/>
</dbReference>
<sequence>MLKLAHTGNSNNGGDLMTVEGYIRLGLGILVLVMIIIILYRFNANKSTKKRSSLEIMKERYEKGEITKEEYEEARKKQGK</sequence>
<keyword evidence="1" id="KW-0812">Transmembrane</keyword>
<dbReference type="EMBL" id="FOMR01000009">
    <property type="protein sequence ID" value="SFE16052.1"/>
    <property type="molecule type" value="Genomic_DNA"/>
</dbReference>
<keyword evidence="1" id="KW-1133">Transmembrane helix</keyword>
<protein>
    <submittedName>
        <fullName evidence="3">Putative membrane protein</fullName>
    </submittedName>
</protein>
<dbReference type="AlphaFoldDB" id="A0A1I1Y9Q1"/>
<dbReference type="Pfam" id="PF09851">
    <property type="entry name" value="SHOCT"/>
    <property type="match status" value="1"/>
</dbReference>
<accession>A0A1I1Y9Q1</accession>
<name>A0A1I1Y9Q1_9BACI</name>
<evidence type="ECO:0000256" key="1">
    <source>
        <dbReference type="SAM" id="Phobius"/>
    </source>
</evidence>
<proteinExistence type="predicted"/>
<keyword evidence="1" id="KW-0472">Membrane</keyword>